<dbReference type="SUPFAM" id="SSF53474">
    <property type="entry name" value="alpha/beta-Hydrolases"/>
    <property type="match status" value="1"/>
</dbReference>
<reference evidence="2 3" key="1">
    <citation type="submission" date="2016-10" db="EMBL/GenBank/DDBJ databases">
        <authorList>
            <person name="de Groot N.N."/>
        </authorList>
    </citation>
    <scope>NUCLEOTIDE SEQUENCE [LARGE SCALE GENOMIC DNA]</scope>
    <source>
        <strain evidence="2 3">CGMCC 1.6291</strain>
    </source>
</reference>
<dbReference type="InterPro" id="IPR026968">
    <property type="entry name" value="PcaD/CatD"/>
</dbReference>
<dbReference type="Gene3D" id="3.40.50.1820">
    <property type="entry name" value="alpha/beta hydrolase"/>
    <property type="match status" value="1"/>
</dbReference>
<evidence type="ECO:0000313" key="2">
    <source>
        <dbReference type="EMBL" id="SEO99926.1"/>
    </source>
</evidence>
<dbReference type="STRING" id="406100.SAMN04488052_10622"/>
<dbReference type="GO" id="GO:0047570">
    <property type="term" value="F:3-oxoadipate enol-lactonase activity"/>
    <property type="evidence" value="ECO:0007669"/>
    <property type="project" value="InterPro"/>
</dbReference>
<gene>
    <name evidence="2" type="ORF">SAMN04488052_10622</name>
</gene>
<protein>
    <submittedName>
        <fullName evidence="2">3-oxoadipate enol-lactonase</fullName>
    </submittedName>
</protein>
<evidence type="ECO:0000259" key="1">
    <source>
        <dbReference type="Pfam" id="PF12697"/>
    </source>
</evidence>
<accession>A0A1H8UA06</accession>
<dbReference type="AlphaFoldDB" id="A0A1H8UA06"/>
<sequence length="259" mass="27618">MQFLEHDNGVIHYTLEGPADAPVVMFANSLGTDLRMWDAVAERLRGRYRLLRYDMRGHGLTSVPDGPYTIAGLAEDCVALMDGLGLDRVHFCGLSIGGMVGQQLAGSHGERLHSVILCDTTMRMPEPAMWAERAAQVRADGLDGLVDGAMERWFTPAFLGSTPVAGIRNMFLRTPPEGYAGCCEAIGSMDLEPQVDAIDVPTLVVVGENDPGTPVAASEAIVARIAGAGLEIIPAAAHLPPVEQPEATVAALTRFLDAR</sequence>
<dbReference type="InterPro" id="IPR050471">
    <property type="entry name" value="AB_hydrolase"/>
</dbReference>
<dbReference type="InterPro" id="IPR029058">
    <property type="entry name" value="AB_hydrolase_fold"/>
</dbReference>
<dbReference type="GO" id="GO:0046503">
    <property type="term" value="P:glycerolipid catabolic process"/>
    <property type="evidence" value="ECO:0007669"/>
    <property type="project" value="TreeGrafter"/>
</dbReference>
<dbReference type="GO" id="GO:0042952">
    <property type="term" value="P:beta-ketoadipate pathway"/>
    <property type="evidence" value="ECO:0007669"/>
    <property type="project" value="InterPro"/>
</dbReference>
<dbReference type="Proteomes" id="UP000199657">
    <property type="component" value="Unassembled WGS sequence"/>
</dbReference>
<organism evidence="2 3">
    <name type="scientific">Aquisalimonas asiatica</name>
    <dbReference type="NCBI Taxonomy" id="406100"/>
    <lineage>
        <taxon>Bacteria</taxon>
        <taxon>Pseudomonadati</taxon>
        <taxon>Pseudomonadota</taxon>
        <taxon>Gammaproteobacteria</taxon>
        <taxon>Chromatiales</taxon>
        <taxon>Ectothiorhodospiraceae</taxon>
        <taxon>Aquisalimonas</taxon>
    </lineage>
</organism>
<dbReference type="Pfam" id="PF12697">
    <property type="entry name" value="Abhydrolase_6"/>
    <property type="match status" value="1"/>
</dbReference>
<dbReference type="PRINTS" id="PR00111">
    <property type="entry name" value="ABHYDROLASE"/>
</dbReference>
<dbReference type="GO" id="GO:0004806">
    <property type="term" value="F:triacylglycerol lipase activity"/>
    <property type="evidence" value="ECO:0007669"/>
    <property type="project" value="TreeGrafter"/>
</dbReference>
<dbReference type="PANTHER" id="PTHR43433">
    <property type="entry name" value="HYDROLASE, ALPHA/BETA FOLD FAMILY PROTEIN"/>
    <property type="match status" value="1"/>
</dbReference>
<dbReference type="NCBIfam" id="TIGR02427">
    <property type="entry name" value="protocat_pcaD"/>
    <property type="match status" value="1"/>
</dbReference>
<dbReference type="OrthoDB" id="9779853at2"/>
<keyword evidence="3" id="KW-1185">Reference proteome</keyword>
<evidence type="ECO:0000313" key="3">
    <source>
        <dbReference type="Proteomes" id="UP000199657"/>
    </source>
</evidence>
<name>A0A1H8UA06_9GAMM</name>
<dbReference type="RefSeq" id="WP_091644672.1">
    <property type="nucleotide sequence ID" value="NZ_FOEG01000006.1"/>
</dbReference>
<dbReference type="PANTHER" id="PTHR43433:SF5">
    <property type="entry name" value="AB HYDROLASE-1 DOMAIN-CONTAINING PROTEIN"/>
    <property type="match status" value="1"/>
</dbReference>
<proteinExistence type="predicted"/>
<dbReference type="InterPro" id="IPR000073">
    <property type="entry name" value="AB_hydrolase_1"/>
</dbReference>
<feature type="domain" description="AB hydrolase-1" evidence="1">
    <location>
        <begin position="27"/>
        <end position="251"/>
    </location>
</feature>
<dbReference type="EMBL" id="FOEG01000006">
    <property type="protein sequence ID" value="SEO99926.1"/>
    <property type="molecule type" value="Genomic_DNA"/>
</dbReference>